<reference evidence="2 3" key="1">
    <citation type="submission" date="2021-02" db="EMBL/GenBank/DDBJ databases">
        <title>Lysobacter arenosi sp. nov., isolated from soil of gangwondo yeongwol, south Korea.</title>
        <authorList>
            <person name="Kim K.R."/>
            <person name="Kim K.H."/>
            <person name="Jeon C.O."/>
        </authorList>
    </citation>
    <scope>NUCLEOTIDE SEQUENCE [LARGE SCALE GENOMIC DNA]</scope>
    <source>
        <strain evidence="2 3">R7</strain>
    </source>
</reference>
<dbReference type="Proteomes" id="UP000663400">
    <property type="component" value="Chromosome"/>
</dbReference>
<proteinExistence type="predicted"/>
<sequence>MNTVASPSLYRQLLAARFDQLPPTLRALHDRSGCRRYHGKVEVDRGGGMLSRLCAWAARLPAPGRGTIKVEIDADAKGERWARVFAGKAMRSRLWAHDSLLRERLGLLRFAFRLDVEQLPGAGAAVVWHVARVSALGLPLPLRWFAGVTAREYERDHRYRFDVAARLPWVGLVVHYRGWLDVD</sequence>
<evidence type="ECO:0000259" key="1">
    <source>
        <dbReference type="Pfam" id="PF13761"/>
    </source>
</evidence>
<organism evidence="2 3">
    <name type="scientific">Lysobacter arenosi</name>
    <dbReference type="NCBI Taxonomy" id="2795387"/>
    <lineage>
        <taxon>Bacteria</taxon>
        <taxon>Pseudomonadati</taxon>
        <taxon>Pseudomonadota</taxon>
        <taxon>Gammaproteobacteria</taxon>
        <taxon>Lysobacterales</taxon>
        <taxon>Lysobacteraceae</taxon>
        <taxon>Lysobacter</taxon>
    </lineage>
</organism>
<evidence type="ECO:0000313" key="3">
    <source>
        <dbReference type="Proteomes" id="UP000663400"/>
    </source>
</evidence>
<evidence type="ECO:0000313" key="2">
    <source>
        <dbReference type="EMBL" id="QSX73537.1"/>
    </source>
</evidence>
<gene>
    <name evidence="2" type="ORF">HIV01_009725</name>
</gene>
<accession>A0ABX7R5Z3</accession>
<dbReference type="Pfam" id="PF13761">
    <property type="entry name" value="DUF4166"/>
    <property type="match status" value="1"/>
</dbReference>
<feature type="domain" description="DUF4166" evidence="1">
    <location>
        <begin position="21"/>
        <end position="180"/>
    </location>
</feature>
<name>A0ABX7R5Z3_9GAMM</name>
<protein>
    <submittedName>
        <fullName evidence="2">DUF4166 domain-containing protein</fullName>
    </submittedName>
</protein>
<keyword evidence="3" id="KW-1185">Reference proteome</keyword>
<dbReference type="EMBL" id="CP071517">
    <property type="protein sequence ID" value="QSX73537.1"/>
    <property type="molecule type" value="Genomic_DNA"/>
</dbReference>
<dbReference type="InterPro" id="IPR025311">
    <property type="entry name" value="DUF4166"/>
</dbReference>